<dbReference type="InterPro" id="IPR020615">
    <property type="entry name" value="Thiolase_acyl_enz_int_AS"/>
</dbReference>
<proteinExistence type="inferred from homology"/>
<gene>
    <name evidence="10" type="ORF">BB561_000816</name>
</gene>
<feature type="active site" description="Acyl-thioester intermediate" evidence="6">
    <location>
        <position position="94"/>
    </location>
</feature>
<dbReference type="InterPro" id="IPR002155">
    <property type="entry name" value="Thiolase"/>
</dbReference>
<dbReference type="Proteomes" id="UP000245383">
    <property type="component" value="Unassembled WGS sequence"/>
</dbReference>
<reference evidence="10 11" key="1">
    <citation type="journal article" date="2018" name="MBio">
        <title>Comparative Genomics Reveals the Core Gene Toolbox for the Fungus-Insect Symbiosis.</title>
        <authorList>
            <person name="Wang Y."/>
            <person name="Stata M."/>
            <person name="Wang W."/>
            <person name="Stajich J.E."/>
            <person name="White M.M."/>
            <person name="Moncalvo J.M."/>
        </authorList>
    </citation>
    <scope>NUCLEOTIDE SEQUENCE [LARGE SCALE GENOMIC DNA]</scope>
    <source>
        <strain evidence="10 11">SWE-8-4</strain>
    </source>
</reference>
<dbReference type="GO" id="GO:0006696">
    <property type="term" value="P:ergosterol biosynthetic process"/>
    <property type="evidence" value="ECO:0007669"/>
    <property type="project" value="TreeGrafter"/>
</dbReference>
<dbReference type="GO" id="GO:0005739">
    <property type="term" value="C:mitochondrion"/>
    <property type="evidence" value="ECO:0007669"/>
    <property type="project" value="TreeGrafter"/>
</dbReference>
<dbReference type="EC" id="2.3.1.9" evidence="2"/>
<dbReference type="SUPFAM" id="SSF53901">
    <property type="entry name" value="Thiolase-like"/>
    <property type="match status" value="2"/>
</dbReference>
<keyword evidence="3 7" id="KW-0808">Transferase</keyword>
<dbReference type="Gene3D" id="3.40.47.10">
    <property type="match status" value="1"/>
</dbReference>
<dbReference type="InterPro" id="IPR020613">
    <property type="entry name" value="Thiolase_CS"/>
</dbReference>
<dbReference type="InterPro" id="IPR020617">
    <property type="entry name" value="Thiolase_C"/>
</dbReference>
<comment type="caution">
    <text evidence="10">The sequence shown here is derived from an EMBL/GenBank/DDBJ whole genome shotgun (WGS) entry which is preliminary data.</text>
</comment>
<dbReference type="STRING" id="133385.A0A2T9YXE2"/>
<evidence type="ECO:0000256" key="5">
    <source>
        <dbReference type="ARBA" id="ARBA00037924"/>
    </source>
</evidence>
<evidence type="ECO:0000256" key="1">
    <source>
        <dbReference type="ARBA" id="ARBA00010982"/>
    </source>
</evidence>
<evidence type="ECO:0000313" key="10">
    <source>
        <dbReference type="EMBL" id="PVU97011.1"/>
    </source>
</evidence>
<feature type="active site" description="Proton acceptor" evidence="6">
    <location>
        <position position="405"/>
    </location>
</feature>
<dbReference type="CDD" id="cd00751">
    <property type="entry name" value="thiolase"/>
    <property type="match status" value="1"/>
</dbReference>
<evidence type="ECO:0000256" key="7">
    <source>
        <dbReference type="RuleBase" id="RU003557"/>
    </source>
</evidence>
<keyword evidence="11" id="KW-1185">Reference proteome</keyword>
<keyword evidence="4 7" id="KW-0012">Acyltransferase</keyword>
<feature type="domain" description="Thiolase N-terminal" evidence="8">
    <location>
        <begin position="10"/>
        <end position="272"/>
    </location>
</feature>
<dbReference type="GO" id="GO:0006635">
    <property type="term" value="P:fatty acid beta-oxidation"/>
    <property type="evidence" value="ECO:0007669"/>
    <property type="project" value="TreeGrafter"/>
</dbReference>
<dbReference type="Pfam" id="PF00108">
    <property type="entry name" value="Thiolase_N"/>
    <property type="match status" value="1"/>
</dbReference>
<evidence type="ECO:0000313" key="11">
    <source>
        <dbReference type="Proteomes" id="UP000245383"/>
    </source>
</evidence>
<evidence type="ECO:0000256" key="6">
    <source>
        <dbReference type="PIRSR" id="PIRSR000429-1"/>
    </source>
</evidence>
<dbReference type="InterPro" id="IPR016039">
    <property type="entry name" value="Thiolase-like"/>
</dbReference>
<feature type="active site" description="Proton acceptor" evidence="6">
    <location>
        <position position="375"/>
    </location>
</feature>
<dbReference type="EMBL" id="MBFR01000020">
    <property type="protein sequence ID" value="PVU97011.1"/>
    <property type="molecule type" value="Genomic_DNA"/>
</dbReference>
<dbReference type="GO" id="GO:0003985">
    <property type="term" value="F:acetyl-CoA C-acetyltransferase activity"/>
    <property type="evidence" value="ECO:0007669"/>
    <property type="project" value="UniProtKB-EC"/>
</dbReference>
<evidence type="ECO:0000259" key="8">
    <source>
        <dbReference type="Pfam" id="PF00108"/>
    </source>
</evidence>
<comment type="similarity">
    <text evidence="1 7">Belongs to the thiolase-like superfamily. Thiolase family.</text>
</comment>
<dbReference type="InterPro" id="IPR020610">
    <property type="entry name" value="Thiolase_AS"/>
</dbReference>
<dbReference type="AlphaFoldDB" id="A0A2T9YXE2"/>
<dbReference type="PANTHER" id="PTHR18919">
    <property type="entry name" value="ACETYL-COA C-ACYLTRANSFERASE"/>
    <property type="match status" value="1"/>
</dbReference>
<dbReference type="OrthoDB" id="5404651at2759"/>
<accession>A0A2T9YXE2</accession>
<evidence type="ECO:0000256" key="4">
    <source>
        <dbReference type="ARBA" id="ARBA00023315"/>
    </source>
</evidence>
<organism evidence="10 11">
    <name type="scientific">Smittium simulii</name>
    <dbReference type="NCBI Taxonomy" id="133385"/>
    <lineage>
        <taxon>Eukaryota</taxon>
        <taxon>Fungi</taxon>
        <taxon>Fungi incertae sedis</taxon>
        <taxon>Zoopagomycota</taxon>
        <taxon>Kickxellomycotina</taxon>
        <taxon>Harpellomycetes</taxon>
        <taxon>Harpellales</taxon>
        <taxon>Legeriomycetaceae</taxon>
        <taxon>Smittium</taxon>
    </lineage>
</organism>
<dbReference type="PROSITE" id="PS00099">
    <property type="entry name" value="THIOLASE_3"/>
    <property type="match status" value="1"/>
</dbReference>
<dbReference type="PROSITE" id="PS00098">
    <property type="entry name" value="THIOLASE_1"/>
    <property type="match status" value="1"/>
</dbReference>
<name>A0A2T9YXE2_9FUNG</name>
<evidence type="ECO:0000259" key="9">
    <source>
        <dbReference type="Pfam" id="PF02803"/>
    </source>
</evidence>
<comment type="pathway">
    <text evidence="5">Metabolic intermediate biosynthesis; (R)-mevalonate biosynthesis; (R)-mevalonate from acetyl-CoA: step 1/3.</text>
</comment>
<feature type="domain" description="Thiolase C-terminal" evidence="9">
    <location>
        <begin position="293"/>
        <end position="418"/>
    </location>
</feature>
<dbReference type="PANTHER" id="PTHR18919:SF165">
    <property type="entry name" value="ACETYL-COA ACETYLTRANSFERASE"/>
    <property type="match status" value="1"/>
</dbReference>
<dbReference type="Pfam" id="PF02803">
    <property type="entry name" value="Thiolase_C"/>
    <property type="match status" value="1"/>
</dbReference>
<evidence type="ECO:0000256" key="2">
    <source>
        <dbReference type="ARBA" id="ARBA00012705"/>
    </source>
</evidence>
<dbReference type="PIRSF" id="PIRSF000429">
    <property type="entry name" value="Ac-CoA_Ac_transf"/>
    <property type="match status" value="1"/>
</dbReference>
<dbReference type="NCBIfam" id="TIGR01930">
    <property type="entry name" value="AcCoA-C-Actrans"/>
    <property type="match status" value="1"/>
</dbReference>
<dbReference type="InterPro" id="IPR020616">
    <property type="entry name" value="Thiolase_N"/>
</dbReference>
<protein>
    <recommendedName>
        <fullName evidence="2">acetyl-CoA C-acetyltransferase</fullName>
        <ecNumber evidence="2">2.3.1.9</ecNumber>
    </recommendedName>
</protein>
<sequence>MAIINPTGAYIISAVRTPVGAFSGSLSKLTAVDLGAIALKGALEKANLPAESVEAIFLGNVVSANLGQNPARQVALNAGCDKNKVIATNINKVCASGMKALMLAAQEIKLGESDIVAVVGAESMSNIPYYSPTLRAGAKFGNQSVVDGIVKDGLEDAYNKQLMGYAAEKCAADHNITREQQDQFAISSYTKAIDAAGAGKFNDEIVGVPITTKRGGVSKTDLILKDEEIMKFDSQRLVSLRPAFPDKSGSGTVTAGNASSLSDGAAAIILVSGKQLSKLIEKSSPNSINAYYVAAAADAEQEPVDFTTTPAHAIRKALSKVEGIDFNPESSKVQEFVEYTELNEAFSVVGVANTQLLELDPERVNINGGAVALGHPLGCSGARIIVALCTILKQQNAKRGVAAVCNGGGGASAVVIEKV</sequence>
<evidence type="ECO:0000256" key="3">
    <source>
        <dbReference type="ARBA" id="ARBA00022679"/>
    </source>
</evidence>
<dbReference type="PROSITE" id="PS00737">
    <property type="entry name" value="THIOLASE_2"/>
    <property type="match status" value="1"/>
</dbReference>